<evidence type="ECO:0008006" key="4">
    <source>
        <dbReference type="Google" id="ProtNLM"/>
    </source>
</evidence>
<reference evidence="2 3" key="1">
    <citation type="submission" date="2019-03" db="EMBL/GenBank/DDBJ databases">
        <title>Paraburkholderia sp. 4M-K11, isolated from subtropical forest soil.</title>
        <authorList>
            <person name="Gao Z.-H."/>
            <person name="Qiu L.-H."/>
        </authorList>
    </citation>
    <scope>NUCLEOTIDE SEQUENCE [LARGE SCALE GENOMIC DNA]</scope>
    <source>
        <strain evidence="2 3">4M-K11</strain>
    </source>
</reference>
<gene>
    <name evidence="2" type="ORF">EYW47_40385</name>
</gene>
<dbReference type="RefSeq" id="WP_133200382.1">
    <property type="nucleotide sequence ID" value="NZ_JBHUCW010000020.1"/>
</dbReference>
<sequence length="87" mass="8950">MKNRLLSAMFVALSTSFAIPAFASGYGPAPFYRPSPGAPASQRGPSAETVVAERNQANAQASEAYGGVATQATQTGRLSAAHQSDAY</sequence>
<keyword evidence="1" id="KW-0732">Signal</keyword>
<feature type="signal peptide" evidence="1">
    <location>
        <begin position="1"/>
        <end position="23"/>
    </location>
</feature>
<dbReference type="Proteomes" id="UP000295722">
    <property type="component" value="Unassembled WGS sequence"/>
</dbReference>
<feature type="chain" id="PRO_5020551737" description="PXPV repeat-containing protein" evidence="1">
    <location>
        <begin position="24"/>
        <end position="87"/>
    </location>
</feature>
<protein>
    <recommendedName>
        <fullName evidence="4">PXPV repeat-containing protein</fullName>
    </recommendedName>
</protein>
<dbReference type="OrthoDB" id="9133844at2"/>
<proteinExistence type="predicted"/>
<dbReference type="AlphaFoldDB" id="A0A4R5LXF4"/>
<name>A0A4R5LXF4_9BURK</name>
<evidence type="ECO:0000256" key="1">
    <source>
        <dbReference type="SAM" id="SignalP"/>
    </source>
</evidence>
<keyword evidence="3" id="KW-1185">Reference proteome</keyword>
<evidence type="ECO:0000313" key="3">
    <source>
        <dbReference type="Proteomes" id="UP000295722"/>
    </source>
</evidence>
<accession>A0A4R5LXF4</accession>
<comment type="caution">
    <text evidence="2">The sequence shown here is derived from an EMBL/GenBank/DDBJ whole genome shotgun (WGS) entry which is preliminary data.</text>
</comment>
<dbReference type="EMBL" id="SMRP01000065">
    <property type="protein sequence ID" value="TDG16552.1"/>
    <property type="molecule type" value="Genomic_DNA"/>
</dbReference>
<evidence type="ECO:0000313" key="2">
    <source>
        <dbReference type="EMBL" id="TDG16552.1"/>
    </source>
</evidence>
<organism evidence="2 3">
    <name type="scientific">Paraburkholderia silviterrae</name>
    <dbReference type="NCBI Taxonomy" id="2528715"/>
    <lineage>
        <taxon>Bacteria</taxon>
        <taxon>Pseudomonadati</taxon>
        <taxon>Pseudomonadota</taxon>
        <taxon>Betaproteobacteria</taxon>
        <taxon>Burkholderiales</taxon>
        <taxon>Burkholderiaceae</taxon>
        <taxon>Paraburkholderia</taxon>
    </lineage>
</organism>